<keyword evidence="3" id="KW-0808">Transferase</keyword>
<evidence type="ECO:0000259" key="2">
    <source>
        <dbReference type="Pfam" id="PF00535"/>
    </source>
</evidence>
<evidence type="ECO:0000313" key="3">
    <source>
        <dbReference type="EMBL" id="QEZ47532.1"/>
    </source>
</evidence>
<organism evidence="3 4">
    <name type="scientific">Cupriavidus oxalaticus</name>
    <dbReference type="NCBI Taxonomy" id="96344"/>
    <lineage>
        <taxon>Bacteria</taxon>
        <taxon>Pseudomonadati</taxon>
        <taxon>Pseudomonadota</taxon>
        <taxon>Betaproteobacteria</taxon>
        <taxon>Burkholderiales</taxon>
        <taxon>Burkholderiaceae</taxon>
        <taxon>Cupriavidus</taxon>
    </lineage>
</organism>
<keyword evidence="1" id="KW-1133">Transmembrane helix</keyword>
<dbReference type="AlphaFoldDB" id="A0A5P3VQ72"/>
<dbReference type="InterPro" id="IPR001173">
    <property type="entry name" value="Glyco_trans_2-like"/>
</dbReference>
<feature type="transmembrane region" description="Helical" evidence="1">
    <location>
        <begin position="233"/>
        <end position="256"/>
    </location>
</feature>
<keyword evidence="1" id="KW-0812">Transmembrane</keyword>
<proteinExistence type="predicted"/>
<dbReference type="Gene3D" id="3.90.550.10">
    <property type="entry name" value="Spore Coat Polysaccharide Biosynthesis Protein SpsA, Chain A"/>
    <property type="match status" value="1"/>
</dbReference>
<feature type="transmembrane region" description="Helical" evidence="1">
    <location>
        <begin position="268"/>
        <end position="293"/>
    </location>
</feature>
<dbReference type="InterPro" id="IPR029044">
    <property type="entry name" value="Nucleotide-diphossugar_trans"/>
</dbReference>
<evidence type="ECO:0000256" key="1">
    <source>
        <dbReference type="SAM" id="Phobius"/>
    </source>
</evidence>
<gene>
    <name evidence="3" type="ORF">D2917_25785</name>
</gene>
<dbReference type="SUPFAM" id="SSF53448">
    <property type="entry name" value="Nucleotide-diphospho-sugar transferases"/>
    <property type="match status" value="1"/>
</dbReference>
<keyword evidence="1" id="KW-0472">Membrane</keyword>
<dbReference type="Proteomes" id="UP000325743">
    <property type="component" value="Chromosome 2"/>
</dbReference>
<dbReference type="EMBL" id="CP032519">
    <property type="protein sequence ID" value="QEZ47532.1"/>
    <property type="molecule type" value="Genomic_DNA"/>
</dbReference>
<dbReference type="RefSeq" id="WP_151072387.1">
    <property type="nucleotide sequence ID" value="NZ_CP032519.1"/>
</dbReference>
<feature type="domain" description="Glycosyltransferase 2-like" evidence="2">
    <location>
        <begin position="13"/>
        <end position="165"/>
    </location>
</feature>
<accession>A0A5P3VQ72</accession>
<dbReference type="PANTHER" id="PTHR48090:SF7">
    <property type="entry name" value="RFBJ PROTEIN"/>
    <property type="match status" value="1"/>
</dbReference>
<dbReference type="CDD" id="cd04179">
    <property type="entry name" value="DPM_DPG-synthase_like"/>
    <property type="match status" value="1"/>
</dbReference>
<reference evidence="3 4" key="1">
    <citation type="submission" date="2018-09" db="EMBL/GenBank/DDBJ databases">
        <title>Complete genome sequence of Cupriavidus oxalaticus T2, a bacterium capable of phenol tolerance and degradation.</title>
        <authorList>
            <person name="Yan J."/>
        </authorList>
    </citation>
    <scope>NUCLEOTIDE SEQUENCE [LARGE SCALE GENOMIC DNA]</scope>
    <source>
        <strain evidence="3 4">T2</strain>
    </source>
</reference>
<dbReference type="InterPro" id="IPR050256">
    <property type="entry name" value="Glycosyltransferase_2"/>
</dbReference>
<dbReference type="PANTHER" id="PTHR48090">
    <property type="entry name" value="UNDECAPRENYL-PHOSPHATE 4-DEOXY-4-FORMAMIDO-L-ARABINOSE TRANSFERASE-RELATED"/>
    <property type="match status" value="1"/>
</dbReference>
<evidence type="ECO:0000313" key="4">
    <source>
        <dbReference type="Proteomes" id="UP000325743"/>
    </source>
</evidence>
<dbReference type="Pfam" id="PF00535">
    <property type="entry name" value="Glycos_transf_2"/>
    <property type="match status" value="1"/>
</dbReference>
<dbReference type="GO" id="GO:0016740">
    <property type="term" value="F:transferase activity"/>
    <property type="evidence" value="ECO:0007669"/>
    <property type="project" value="UniProtKB-KW"/>
</dbReference>
<sequence length="316" mass="34745">MYSTAPPALKIAVVLPCYNEEVAIGSVVSSFRAALPHARICVFDNNSSDRTAEVAANAGAEVFYVGLQGKGNVVRRIFADIEADVYVMADGDATYDAAAAPQLVAKLLDEGLDMVVGCRLDQCKGAYRQGHRFGNWLLTRTVMRIFNGRFTDMLSGYRAFSRRYAKSFPALAVGFETETELTVHALELRMPYGEVSTGYGERPEGSTSKLSTYRDGFRILKTIIKLYMSERPFSFFGLIGTISVLLSLLCATPVILEYLATSKVTHLPLAVLSTGIMLSGLLSFVCGFVLDTVTRGRHEYKRLIYLSIPATRKIVQ</sequence>
<protein>
    <submittedName>
        <fullName evidence="3">Glycosyltransferase</fullName>
    </submittedName>
</protein>
<name>A0A5P3VQ72_9BURK</name>